<reference evidence="1 2" key="1">
    <citation type="submission" date="2020-09" db="EMBL/GenBank/DDBJ databases">
        <title>De no assembly of potato wild relative species, Solanum commersonii.</title>
        <authorList>
            <person name="Cho K."/>
        </authorList>
    </citation>
    <scope>NUCLEOTIDE SEQUENCE [LARGE SCALE GENOMIC DNA]</scope>
    <source>
        <strain evidence="1">LZ3.2</strain>
        <tissue evidence="1">Leaf</tissue>
    </source>
</reference>
<keyword evidence="2" id="KW-1185">Reference proteome</keyword>
<name>A0A9J6B597_SOLCO</name>
<evidence type="ECO:0000313" key="2">
    <source>
        <dbReference type="Proteomes" id="UP000824120"/>
    </source>
</evidence>
<evidence type="ECO:0000313" key="1">
    <source>
        <dbReference type="EMBL" id="KAG5631800.1"/>
    </source>
</evidence>
<dbReference type="OrthoDB" id="1751882at2759"/>
<organism evidence="1 2">
    <name type="scientific">Solanum commersonii</name>
    <name type="common">Commerson's wild potato</name>
    <name type="synonym">Commerson's nightshade</name>
    <dbReference type="NCBI Taxonomy" id="4109"/>
    <lineage>
        <taxon>Eukaryota</taxon>
        <taxon>Viridiplantae</taxon>
        <taxon>Streptophyta</taxon>
        <taxon>Embryophyta</taxon>
        <taxon>Tracheophyta</taxon>
        <taxon>Spermatophyta</taxon>
        <taxon>Magnoliopsida</taxon>
        <taxon>eudicotyledons</taxon>
        <taxon>Gunneridae</taxon>
        <taxon>Pentapetalae</taxon>
        <taxon>asterids</taxon>
        <taxon>lamiids</taxon>
        <taxon>Solanales</taxon>
        <taxon>Solanaceae</taxon>
        <taxon>Solanoideae</taxon>
        <taxon>Solaneae</taxon>
        <taxon>Solanum</taxon>
    </lineage>
</organism>
<sequence>MRWAMFKGAFMGHFFTRELRVAKGSMAQGGNGTPACGKCGRNHSGVCRDGFTGCFKCGHNGHFVREFLKNRKGGGNGGQ</sequence>
<proteinExistence type="predicted"/>
<dbReference type="AlphaFoldDB" id="A0A9J6B597"/>
<accession>A0A9J6B597</accession>
<dbReference type="Proteomes" id="UP000824120">
    <property type="component" value="Chromosome 1"/>
</dbReference>
<protein>
    <recommendedName>
        <fullName evidence="3">CCHC-type domain-containing protein</fullName>
    </recommendedName>
</protein>
<dbReference type="EMBL" id="JACXVP010000001">
    <property type="protein sequence ID" value="KAG5631800.1"/>
    <property type="molecule type" value="Genomic_DNA"/>
</dbReference>
<evidence type="ECO:0008006" key="3">
    <source>
        <dbReference type="Google" id="ProtNLM"/>
    </source>
</evidence>
<comment type="caution">
    <text evidence="1">The sequence shown here is derived from an EMBL/GenBank/DDBJ whole genome shotgun (WGS) entry which is preliminary data.</text>
</comment>
<gene>
    <name evidence="1" type="ORF">H5410_003517</name>
</gene>